<dbReference type="Gene3D" id="3.10.129.10">
    <property type="entry name" value="Hotdog Thioesterase"/>
    <property type="match status" value="1"/>
</dbReference>
<dbReference type="InterPro" id="IPR002539">
    <property type="entry name" value="MaoC-like_dom"/>
</dbReference>
<keyword evidence="1" id="KW-0808">Transferase</keyword>
<dbReference type="NCBIfam" id="NF006045">
    <property type="entry name" value="PRK08190.1"/>
    <property type="match status" value="1"/>
</dbReference>
<dbReference type="AlphaFoldDB" id="A0A9X2JI32"/>
<dbReference type="Gene3D" id="3.40.718.10">
    <property type="entry name" value="Isopropylmalate Dehydrogenase"/>
    <property type="match status" value="1"/>
</dbReference>
<gene>
    <name evidence="5" type="ORF">NG895_15105</name>
</gene>
<keyword evidence="6" id="KW-1185">Reference proteome</keyword>
<dbReference type="RefSeq" id="WP_252853348.1">
    <property type="nucleotide sequence ID" value="NZ_JAMXLR010000051.1"/>
</dbReference>
<dbReference type="Pfam" id="PF01515">
    <property type="entry name" value="PTA_PTB"/>
    <property type="match status" value="1"/>
</dbReference>
<dbReference type="EMBL" id="JAMXLR010000051">
    <property type="protein sequence ID" value="MCO6045238.1"/>
    <property type="molecule type" value="Genomic_DNA"/>
</dbReference>
<reference evidence="5" key="1">
    <citation type="submission" date="2022-06" db="EMBL/GenBank/DDBJ databases">
        <title>Aeoliella straminimaris, a novel planctomycete from sediments.</title>
        <authorList>
            <person name="Vitorino I.R."/>
            <person name="Lage O.M."/>
        </authorList>
    </citation>
    <scope>NUCLEOTIDE SEQUENCE</scope>
    <source>
        <strain evidence="5">ICT_H6.2</strain>
    </source>
</reference>
<dbReference type="PANTHER" id="PTHR43356:SF2">
    <property type="entry name" value="PHOSPHATE ACETYLTRANSFERASE"/>
    <property type="match status" value="1"/>
</dbReference>
<evidence type="ECO:0000259" key="3">
    <source>
        <dbReference type="Pfam" id="PF01515"/>
    </source>
</evidence>
<dbReference type="SUPFAM" id="SSF54637">
    <property type="entry name" value="Thioesterase/thiol ester dehydrase-isomerase"/>
    <property type="match status" value="1"/>
</dbReference>
<dbReference type="Pfam" id="PF01575">
    <property type="entry name" value="MaoC_dehydratas"/>
    <property type="match status" value="1"/>
</dbReference>
<dbReference type="InterPro" id="IPR029069">
    <property type="entry name" value="HotDog_dom_sf"/>
</dbReference>
<dbReference type="SUPFAM" id="SSF53659">
    <property type="entry name" value="Isocitrate/Isopropylmalate dehydrogenase-like"/>
    <property type="match status" value="1"/>
</dbReference>
<evidence type="ECO:0000313" key="6">
    <source>
        <dbReference type="Proteomes" id="UP001155241"/>
    </source>
</evidence>
<evidence type="ECO:0000313" key="5">
    <source>
        <dbReference type="EMBL" id="MCO6045238.1"/>
    </source>
</evidence>
<comment type="caution">
    <text evidence="5">The sequence shown here is derived from an EMBL/GenBank/DDBJ whole genome shotgun (WGS) entry which is preliminary data.</text>
</comment>
<keyword evidence="2" id="KW-0012">Acyltransferase</keyword>
<accession>A0A9X2JI32</accession>
<dbReference type="InterPro" id="IPR002505">
    <property type="entry name" value="PTA_PTB"/>
</dbReference>
<evidence type="ECO:0000259" key="4">
    <source>
        <dbReference type="Pfam" id="PF01575"/>
    </source>
</evidence>
<feature type="domain" description="MaoC-like" evidence="4">
    <location>
        <begin position="21"/>
        <end position="118"/>
    </location>
</feature>
<evidence type="ECO:0000256" key="2">
    <source>
        <dbReference type="ARBA" id="ARBA00023315"/>
    </source>
</evidence>
<dbReference type="GO" id="GO:0016746">
    <property type="term" value="F:acyltransferase activity"/>
    <property type="evidence" value="ECO:0007669"/>
    <property type="project" value="UniProtKB-KW"/>
</dbReference>
<dbReference type="Proteomes" id="UP001155241">
    <property type="component" value="Unassembled WGS sequence"/>
</dbReference>
<dbReference type="CDD" id="cd03449">
    <property type="entry name" value="R_hydratase"/>
    <property type="match status" value="1"/>
</dbReference>
<name>A0A9X2JI32_9BACT</name>
<sequence>MDGKKELVNVTFDELKIGQSASLTRTLTRQDIQLFAILSGDVNPAHLDESFAEDSIFRGVVGHGMWTGSLISALLGTALPGPGTIYLNEELAFKKPVRPGETIRVEVSVKEKHPEKHIVLFESRCTNALGETVATGTSTVIAPDRKIRRRRPELPDVQFHFHDRFRDLIDRCEQLPRIKAAIIHPVSTVAIQAMAAAVNECLIDPVLIGPADRIRQAASAAEVDIDRFEIVSTEHSHAAARLAAEMAANGSVSAMMKGSLSTDELMSVLAPPSVGLRTEHHVSHVYVVDVSSYHKLLLITDAAINISPTLSEKADICRNAIALWRVMAGEDVHPKVAILAATEKVRPNMQATVDAACLCKMADRHQIKHAHIDGPLALDLAINREVVQQKGITSKVAGDADILVAPDINSGNMVAKQLTFLGHAAAAGLVLGARVPIILTSRSDTKRARLMSWALAVLVSEARRQGQLK</sequence>
<proteinExistence type="predicted"/>
<dbReference type="InterPro" id="IPR050500">
    <property type="entry name" value="Phos_Acetyltrans/Butyryltrans"/>
</dbReference>
<protein>
    <submittedName>
        <fullName evidence="5">Bifunctional enoyl-CoA hydratase/phosphate acetyltransferase</fullName>
    </submittedName>
</protein>
<dbReference type="PANTHER" id="PTHR43356">
    <property type="entry name" value="PHOSPHATE ACETYLTRANSFERASE"/>
    <property type="match status" value="1"/>
</dbReference>
<feature type="domain" description="Phosphate acetyl/butaryl transferase" evidence="3">
    <location>
        <begin position="239"/>
        <end position="456"/>
    </location>
</feature>
<evidence type="ECO:0000256" key="1">
    <source>
        <dbReference type="ARBA" id="ARBA00022679"/>
    </source>
</evidence>
<organism evidence="5 6">
    <name type="scientific">Aeoliella straminimaris</name>
    <dbReference type="NCBI Taxonomy" id="2954799"/>
    <lineage>
        <taxon>Bacteria</taxon>
        <taxon>Pseudomonadati</taxon>
        <taxon>Planctomycetota</taxon>
        <taxon>Planctomycetia</taxon>
        <taxon>Pirellulales</taxon>
        <taxon>Lacipirellulaceae</taxon>
        <taxon>Aeoliella</taxon>
    </lineage>
</organism>